<evidence type="ECO:0000313" key="1">
    <source>
        <dbReference type="EMBL" id="MEQ2544445.1"/>
    </source>
</evidence>
<proteinExistence type="predicted"/>
<dbReference type="RefSeq" id="WP_349093985.1">
    <property type="nucleotide sequence ID" value="NZ_JBBMFL010000005.1"/>
</dbReference>
<protein>
    <recommendedName>
        <fullName evidence="3">Lipoprotein</fullName>
    </recommendedName>
</protein>
<accession>A0ABV1GVK6</accession>
<reference evidence="1 2" key="1">
    <citation type="submission" date="2024-03" db="EMBL/GenBank/DDBJ databases">
        <title>Human intestinal bacterial collection.</title>
        <authorList>
            <person name="Pauvert C."/>
            <person name="Hitch T.C.A."/>
            <person name="Clavel T."/>
        </authorList>
    </citation>
    <scope>NUCLEOTIDE SEQUENCE [LARGE SCALE GENOMIC DNA]</scope>
    <source>
        <strain evidence="1 2">CLA-KB-H122</strain>
    </source>
</reference>
<evidence type="ECO:0000313" key="2">
    <source>
        <dbReference type="Proteomes" id="UP001460202"/>
    </source>
</evidence>
<dbReference type="EMBL" id="JBBMFL010000005">
    <property type="protein sequence ID" value="MEQ2544445.1"/>
    <property type="molecule type" value="Genomic_DNA"/>
</dbReference>
<organism evidence="1 2">
    <name type="scientific">Alistipes intestinihominis</name>
    <dbReference type="NCBI Taxonomy" id="3133172"/>
    <lineage>
        <taxon>Bacteria</taxon>
        <taxon>Pseudomonadati</taxon>
        <taxon>Bacteroidota</taxon>
        <taxon>Bacteroidia</taxon>
        <taxon>Bacteroidales</taxon>
        <taxon>Rikenellaceae</taxon>
        <taxon>Alistipes</taxon>
    </lineage>
</organism>
<keyword evidence="2" id="KW-1185">Reference proteome</keyword>
<dbReference type="PROSITE" id="PS51257">
    <property type="entry name" value="PROKAR_LIPOPROTEIN"/>
    <property type="match status" value="1"/>
</dbReference>
<gene>
    <name evidence="1" type="ORF">WMO46_05725</name>
</gene>
<comment type="caution">
    <text evidence="1">The sequence shown here is derived from an EMBL/GenBank/DDBJ whole genome shotgun (WGS) entry which is preliminary data.</text>
</comment>
<name>A0ABV1GVK6_9BACT</name>
<dbReference type="Proteomes" id="UP001460202">
    <property type="component" value="Unassembled WGS sequence"/>
</dbReference>
<evidence type="ECO:0008006" key="3">
    <source>
        <dbReference type="Google" id="ProtNLM"/>
    </source>
</evidence>
<sequence length="468" mass="52490">MKQILLSLLLATSVACNKNNDGPAPQQENPFTLNVEYENRAYNPGETVDVTLTVEKKTAQEDYFLFAPVFYGTGTITLEGEPMSWKKGQQIPYGIINESGSSATLHFNVAPEFSNKAKNEYSLRFFVSGPDGTHKTYKEIQIKTQNTAPITAQIISTGKTHIELDETFSFEWSASKENYTGNFKVDTKISEGDGYFIDPDNDNRTVWSFNIPANSTKRLEYQPLKTGIHKFTITIFDGMSRTALDGSVEVMPDSYGPESGQISPDLGVYIYAGARYYPRSKWKTEWGLKAEGVAIVSSQSSFLLAPAPKSGKWADPLQEGDPEKRDYMSIMPELTWTMDYDMAKADFDGYKNTKALVDADSKGLIQAPIAKLCYNYDPEQPGKWYIPAAGQLFLIHENFEEVQACLKAIGGQRFEYQYRNEYYCSSTGCNNINIFALICNSTGTSSFGSHWIYPSHSYKTYPVQTLTF</sequence>